<dbReference type="EMBL" id="JBEEEP010000176">
    <property type="protein sequence ID" value="MEQ6322717.1"/>
    <property type="molecule type" value="Genomic_DNA"/>
</dbReference>
<protein>
    <submittedName>
        <fullName evidence="2">Uncharacterized protein</fullName>
    </submittedName>
</protein>
<feature type="non-terminal residue" evidence="2">
    <location>
        <position position="73"/>
    </location>
</feature>
<gene>
    <name evidence="2" type="ORF">ABDZ14_21320</name>
</gene>
<evidence type="ECO:0000313" key="2">
    <source>
        <dbReference type="EMBL" id="MEQ6322717.1"/>
    </source>
</evidence>
<comment type="caution">
    <text evidence="2">The sequence shown here is derived from an EMBL/GenBank/DDBJ whole genome shotgun (WGS) entry which is preliminary data.</text>
</comment>
<dbReference type="Proteomes" id="UP001485476">
    <property type="component" value="Unassembled WGS sequence"/>
</dbReference>
<organism evidence="2 3">
    <name type="scientific">Mycobacterium canetti</name>
    <dbReference type="NCBI Taxonomy" id="78331"/>
    <lineage>
        <taxon>Bacteria</taxon>
        <taxon>Bacillati</taxon>
        <taxon>Actinomycetota</taxon>
        <taxon>Actinomycetes</taxon>
        <taxon>Mycobacteriales</taxon>
        <taxon>Mycobacteriaceae</taxon>
        <taxon>Mycobacterium</taxon>
        <taxon>Mycobacterium tuberculosis complex</taxon>
    </lineage>
</organism>
<name>A0ABV1MKC2_9MYCO</name>
<reference evidence="2 3" key="1">
    <citation type="submission" date="2024-05" db="EMBL/GenBank/DDBJ databases">
        <title>Whole genome sequences of Mycobacterium canettii strains associated with human tuberculosis in Canada.</title>
        <authorList>
            <person name="Islam M.R."/>
            <person name="Soualhine H."/>
        </authorList>
    </citation>
    <scope>NUCLEOTIDE SEQUENCE [LARGE SCALE GENOMIC DNA]</scope>
    <source>
        <strain evidence="2 3">1901080</strain>
    </source>
</reference>
<feature type="compositionally biased region" description="Low complexity" evidence="1">
    <location>
        <begin position="50"/>
        <end position="73"/>
    </location>
</feature>
<accession>A0ABV1MKC2</accession>
<proteinExistence type="predicted"/>
<keyword evidence="3" id="KW-1185">Reference proteome</keyword>
<evidence type="ECO:0000313" key="3">
    <source>
        <dbReference type="Proteomes" id="UP001485476"/>
    </source>
</evidence>
<dbReference type="RefSeq" id="WP_349652370.1">
    <property type="nucleotide sequence ID" value="NZ_JBEEEP010000176.1"/>
</dbReference>
<evidence type="ECO:0000256" key="1">
    <source>
        <dbReference type="SAM" id="MobiDB-lite"/>
    </source>
</evidence>
<sequence>MNPEGGGFAAAVLPAERRGRLRGRPSGLKGRYRDRYATGLRPARDPGVSTAPSRTAARAGAAALPTRPATAPG</sequence>
<feature type="region of interest" description="Disordered" evidence="1">
    <location>
        <begin position="1"/>
        <end position="73"/>
    </location>
</feature>